<dbReference type="KEGG" id="mcak:MCCS_09760"/>
<reference evidence="2" key="3">
    <citation type="journal article" date="2020" name="Antimicrob. Agents Chemother.">
        <title>The novel macrolide resistance genes mef(D), msr(F) and msr(H) are present on resistance islands in Macrococcus canis, Macrococcus caseolyticus and Staphylococcus aureus.</title>
        <authorList>
            <person name="Schwendener S."/>
            <person name="Dona V."/>
            <person name="Perreten V."/>
        </authorList>
    </citation>
    <scope>NUCLEOTIDE SEQUENCE</scope>
    <source>
        <strain evidence="2">Epi0076A</strain>
    </source>
</reference>
<dbReference type="Proteomes" id="UP000501122">
    <property type="component" value="Chromosome"/>
</dbReference>
<dbReference type="AlphaFoldDB" id="A0A1W7AAF4"/>
<protein>
    <submittedName>
        <fullName evidence="2">DUF177 domain-containing protein</fullName>
    </submittedName>
</protein>
<evidence type="ECO:0000313" key="3">
    <source>
        <dbReference type="Proteomes" id="UP000194154"/>
    </source>
</evidence>
<organism evidence="1 3">
    <name type="scientific">Macrococcoides canis</name>
    <dbReference type="NCBI Taxonomy" id="1855823"/>
    <lineage>
        <taxon>Bacteria</taxon>
        <taxon>Bacillati</taxon>
        <taxon>Bacillota</taxon>
        <taxon>Bacilli</taxon>
        <taxon>Bacillales</taxon>
        <taxon>Staphylococcaceae</taxon>
        <taxon>Macrococcoides</taxon>
    </lineage>
</organism>
<sequence length="171" mass="19488">MKWSLTELRKHRDNALSVDSEINLNELIKSLDLVDLSPIHVEGKLTPKSNEVIADLHLTGHYVMTCARSLEDVIVPFDIQSIEYFDDSEFEVDYEDNRHPLENGVIDLKPVIQELVVLNKPARVVKDDVDLTLTKGNGWEVIDESQLEEELPKVDPRLAKLQALKDSMSEQ</sequence>
<evidence type="ECO:0000313" key="2">
    <source>
        <dbReference type="EMBL" id="QIH78074.1"/>
    </source>
</evidence>
<dbReference type="EMBL" id="CP021059">
    <property type="protein sequence ID" value="ARQ06623.1"/>
    <property type="molecule type" value="Genomic_DNA"/>
</dbReference>
<dbReference type="Pfam" id="PF02620">
    <property type="entry name" value="YceD"/>
    <property type="match status" value="1"/>
</dbReference>
<dbReference type="RefSeq" id="WP_086042281.1">
    <property type="nucleotide sequence ID" value="NZ_CBCRZA010000006.1"/>
</dbReference>
<name>A0A1W7AAF4_9STAP</name>
<gene>
    <name evidence="2" type="ORF">GTN30_05270</name>
    <name evidence="1" type="ORF">MCCS_09760</name>
</gene>
<evidence type="ECO:0000313" key="1">
    <source>
        <dbReference type="EMBL" id="ARQ06623.1"/>
    </source>
</evidence>
<reference evidence="1" key="2">
    <citation type="submission" date="2017-04" db="EMBL/GenBank/DDBJ databases">
        <authorList>
            <person name="Afonso C.L."/>
            <person name="Miller P.J."/>
            <person name="Scott M.A."/>
            <person name="Spackman E."/>
            <person name="Goraichik I."/>
            <person name="Dimitrov K.M."/>
            <person name="Suarez D.L."/>
            <person name="Swayne D.E."/>
        </authorList>
    </citation>
    <scope>NUCLEOTIDE SEQUENCE</scope>
    <source>
        <strain evidence="1">KM45013</strain>
    </source>
</reference>
<dbReference type="GeneID" id="35295108"/>
<accession>A0A1W7AAF4</accession>
<dbReference type="InterPro" id="IPR003772">
    <property type="entry name" value="YceD"/>
</dbReference>
<proteinExistence type="predicted"/>
<keyword evidence="3" id="KW-1185">Reference proteome</keyword>
<dbReference type="STRING" id="1855823.MCCS_09760"/>
<dbReference type="OrthoDB" id="9790372at2"/>
<dbReference type="EMBL" id="CP047363">
    <property type="protein sequence ID" value="QIH78074.1"/>
    <property type="molecule type" value="Genomic_DNA"/>
</dbReference>
<reference evidence="1 3" key="1">
    <citation type="journal article" date="2017" name="Int. J. Syst. Evol. Microbiol.">
        <title>Macrococcus canis sp. nov., a skin bacterium associated with infections in dogs.</title>
        <authorList>
            <person name="Gobeli Brawand S."/>
            <person name="Cotting K."/>
            <person name="Gomez-Sanz E."/>
            <person name="Collaud A."/>
            <person name="Thomann A."/>
            <person name="Brodard I."/>
            <person name="Rodriguez-Campos S."/>
            <person name="Strauss C."/>
            <person name="Perreten V."/>
        </authorList>
    </citation>
    <scope>NUCLEOTIDE SEQUENCE [LARGE SCALE GENOMIC DNA]</scope>
    <source>
        <strain evidence="1 3">KM45013</strain>
    </source>
</reference>
<dbReference type="Proteomes" id="UP000194154">
    <property type="component" value="Chromosome"/>
</dbReference>